<dbReference type="SUPFAM" id="SSF53335">
    <property type="entry name" value="S-adenosyl-L-methionine-dependent methyltransferases"/>
    <property type="match status" value="2"/>
</dbReference>
<evidence type="ECO:0000313" key="3">
    <source>
        <dbReference type="Proteomes" id="UP000231436"/>
    </source>
</evidence>
<organism evidence="2 3">
    <name type="scientific">Candidatus Uhrbacteria bacterium CG10_big_fil_rev_8_21_14_0_10_48_16</name>
    <dbReference type="NCBI Taxonomy" id="1975038"/>
    <lineage>
        <taxon>Bacteria</taxon>
        <taxon>Candidatus Uhriibacteriota</taxon>
    </lineage>
</organism>
<dbReference type="CDD" id="cd02440">
    <property type="entry name" value="AdoMet_MTases"/>
    <property type="match status" value="1"/>
</dbReference>
<proteinExistence type="predicted"/>
<sequence length="391" mass="43741">MIYFILGSHPDLSLTEIKAVLGSDYQPVFKSKTVLLNKDVSIDLTTLQERLAGTIKIGRIVKETTVWNKEEVTEFLSDLAREAKGKNKISFGLSVYDLDDTKATKTFERNLDAIGLEIKKRLKETERPIRYVKGKEPQLSSAIIETNGVLSSGGEFVFFISTRGIFIGQTQSIQDFKAWSHRDFGRPARDAKAGMLPPKLARMMINLGGIDPKGKIVLDPFCGSGTVLMEAALMGATEIIGSDISGKATADTATNMKWLAENFDYVPPSQSIYTIPAAELPSLFQNQVDLLVTEVFLGNPRTRTIDAQEGKRLEQELLPLFEDAFRVLKTLMKPEAKAVVAFPAFKQKDGTWYRLPLRSLLPKLGYTAHENFLYFRDNQFVARDIYVLTLK</sequence>
<dbReference type="EMBL" id="PFEU01000007">
    <property type="protein sequence ID" value="PJE77079.1"/>
    <property type="molecule type" value="Genomic_DNA"/>
</dbReference>
<comment type="caution">
    <text evidence="2">The sequence shown here is derived from an EMBL/GenBank/DDBJ whole genome shotgun (WGS) entry which is preliminary data.</text>
</comment>
<name>A0A2M8LI04_9BACT</name>
<dbReference type="Proteomes" id="UP000231436">
    <property type="component" value="Unassembled WGS sequence"/>
</dbReference>
<dbReference type="GO" id="GO:0030488">
    <property type="term" value="P:tRNA methylation"/>
    <property type="evidence" value="ECO:0007669"/>
    <property type="project" value="TreeGrafter"/>
</dbReference>
<dbReference type="AlphaFoldDB" id="A0A2M8LI04"/>
<dbReference type="PANTHER" id="PTHR14911:SF13">
    <property type="entry name" value="TRNA (GUANINE(6)-N2)-METHYLTRANSFERASE THUMP3"/>
    <property type="match status" value="1"/>
</dbReference>
<dbReference type="GO" id="GO:0016423">
    <property type="term" value="F:tRNA (guanine) methyltransferase activity"/>
    <property type="evidence" value="ECO:0007669"/>
    <property type="project" value="TreeGrafter"/>
</dbReference>
<dbReference type="Pfam" id="PF01170">
    <property type="entry name" value="UPF0020"/>
    <property type="match status" value="1"/>
</dbReference>
<reference evidence="3" key="1">
    <citation type="submission" date="2017-09" db="EMBL/GenBank/DDBJ databases">
        <title>Depth-based differentiation of microbial function through sediment-hosted aquifers and enrichment of novel symbionts in the deep terrestrial subsurface.</title>
        <authorList>
            <person name="Probst A.J."/>
            <person name="Ladd B."/>
            <person name="Jarett J.K."/>
            <person name="Geller-Mcgrath D.E."/>
            <person name="Sieber C.M.K."/>
            <person name="Emerson J.B."/>
            <person name="Anantharaman K."/>
            <person name="Thomas B.C."/>
            <person name="Malmstrom R."/>
            <person name="Stieglmeier M."/>
            <person name="Klingl A."/>
            <person name="Woyke T."/>
            <person name="Ryan C.M."/>
            <person name="Banfield J.F."/>
        </authorList>
    </citation>
    <scope>NUCLEOTIDE SEQUENCE [LARGE SCALE GENOMIC DNA]</scope>
</reference>
<evidence type="ECO:0000313" key="2">
    <source>
        <dbReference type="EMBL" id="PJE77079.1"/>
    </source>
</evidence>
<accession>A0A2M8LI04</accession>
<dbReference type="InterPro" id="IPR029063">
    <property type="entry name" value="SAM-dependent_MTases_sf"/>
</dbReference>
<gene>
    <name evidence="2" type="ORF">COV05_01530</name>
</gene>
<dbReference type="PANTHER" id="PTHR14911">
    <property type="entry name" value="THUMP DOMAIN-CONTAINING"/>
    <property type="match status" value="1"/>
</dbReference>
<dbReference type="InterPro" id="IPR000241">
    <property type="entry name" value="RlmKL-like_Mtase"/>
</dbReference>
<protein>
    <recommendedName>
        <fullName evidence="1">Ribosomal RNA large subunit methyltransferase K/L-like methyltransferase domain-containing protein</fullName>
    </recommendedName>
</protein>
<feature type="domain" description="Ribosomal RNA large subunit methyltransferase K/L-like methyltransferase" evidence="1">
    <location>
        <begin position="191"/>
        <end position="240"/>
    </location>
</feature>
<evidence type="ECO:0000259" key="1">
    <source>
        <dbReference type="Pfam" id="PF01170"/>
    </source>
</evidence>
<dbReference type="Gene3D" id="3.40.50.150">
    <property type="entry name" value="Vaccinia Virus protein VP39"/>
    <property type="match status" value="1"/>
</dbReference>